<dbReference type="Proteomes" id="UP000318834">
    <property type="component" value="Unassembled WGS sequence"/>
</dbReference>
<accession>A0A537J108</accession>
<evidence type="ECO:0000313" key="2">
    <source>
        <dbReference type="Proteomes" id="UP000318834"/>
    </source>
</evidence>
<comment type="caution">
    <text evidence="1">The sequence shown here is derived from an EMBL/GenBank/DDBJ whole genome shotgun (WGS) entry which is preliminary data.</text>
</comment>
<name>A0A537J108_9BACT</name>
<dbReference type="AlphaFoldDB" id="A0A537J108"/>
<reference evidence="1 2" key="1">
    <citation type="journal article" date="2019" name="Nat. Microbiol.">
        <title>Mediterranean grassland soil C-N compound turnover is dependent on rainfall and depth, and is mediated by genomically divergent microorganisms.</title>
        <authorList>
            <person name="Diamond S."/>
            <person name="Andeer P.F."/>
            <person name="Li Z."/>
            <person name="Crits-Christoph A."/>
            <person name="Burstein D."/>
            <person name="Anantharaman K."/>
            <person name="Lane K.R."/>
            <person name="Thomas B.C."/>
            <person name="Pan C."/>
            <person name="Northen T.R."/>
            <person name="Banfield J.F."/>
        </authorList>
    </citation>
    <scope>NUCLEOTIDE SEQUENCE [LARGE SCALE GENOMIC DNA]</scope>
    <source>
        <strain evidence="1">NP_8</strain>
    </source>
</reference>
<dbReference type="EMBL" id="VBAP01000005">
    <property type="protein sequence ID" value="TMI77239.1"/>
    <property type="molecule type" value="Genomic_DNA"/>
</dbReference>
<organism evidence="1 2">
    <name type="scientific">Candidatus Segetimicrobium genomatis</name>
    <dbReference type="NCBI Taxonomy" id="2569760"/>
    <lineage>
        <taxon>Bacteria</taxon>
        <taxon>Bacillati</taxon>
        <taxon>Candidatus Sysuimicrobiota</taxon>
        <taxon>Candidatus Sysuimicrobiia</taxon>
        <taxon>Candidatus Sysuimicrobiales</taxon>
        <taxon>Candidatus Segetimicrobiaceae</taxon>
        <taxon>Candidatus Segetimicrobium</taxon>
    </lineage>
</organism>
<gene>
    <name evidence="1" type="ORF">E6H05_00985</name>
</gene>
<sequence length="170" mass="18337">MKALRLLLAIAFIVTGATQSSEAVARLKLMSCKDIESADLGSQGRGLVPISCAKEFSATDPYVVLIIDVQNIDFETGVITEILDPGSIVIHAHSFAIKPPPGSTWAHYWRWFVLPLSATTEQLANKGPSFLFSTVAAKATPPIAERLGEWSFVATLTSGSPVTHKFTLRP</sequence>
<protein>
    <submittedName>
        <fullName evidence="1">Uncharacterized protein</fullName>
    </submittedName>
</protein>
<proteinExistence type="predicted"/>
<evidence type="ECO:0000313" key="1">
    <source>
        <dbReference type="EMBL" id="TMI77239.1"/>
    </source>
</evidence>